<sequence>MNDPEYINFTQEEKQKSIKKDDSEIIDDKEKILEFDSYWKSADLLARQESCAAGIKRIDRMVSALKRQTPQIYNKLEEMYLTESKGSGLSDAEARAKADVMKNELKDAADHWCKTWSWGNERVFFSTPSPDNADGRHLTIMPSYVRDLPTDGCKYDVPHCELLKCYLCGGYITDPYISCAYECEHVIDAGSQVLFGRSAIGLDLYGVSGDQKSQIRDKAPSQFMGDKPEDSKWLPWFYKNYKHSGFLVPFYSFAPSHKCCNQVKSNKHFFGVGSDSADIRYINNSVEDLLQKVEDLIFTKSIKYSCKELYREKKQIDILNTMMEFIPDKKNTNIFVPPFDPSDLDLYGESYDEQSIWVKWRVIDIIARFIKPLNKYLQEQVKNVPRETLPLVLATNVERQKTRRGGQKKTKKGGQKKTKKGGRKKTRRKVKKNKSRKSKKRH</sequence>
<accession>A0A0N9QY13</accession>
<name>A0A0N9QY13_9VIRU</name>
<evidence type="ECO:0000256" key="1">
    <source>
        <dbReference type="SAM" id="MobiDB-lite"/>
    </source>
</evidence>
<protein>
    <submittedName>
        <fullName evidence="2">Uncharacterized protein</fullName>
    </submittedName>
</protein>
<dbReference type="Proteomes" id="UP000203826">
    <property type="component" value="Segment"/>
</dbReference>
<reference evidence="2 3" key="1">
    <citation type="journal article" date="2015" name="Genome Announc.">
        <title>The 474-Kilobase-Pair Complete Genome Sequence of CeV-01B, a Virus Infecting Haptolina (Chrysochromulina) ericina (Prymnesiophyceae).</title>
        <authorList>
            <person name="Gallot-Lavallee L."/>
            <person name="Pagarete A."/>
            <person name="Legendre M."/>
            <person name="Santini S."/>
            <person name="Sandaa R.A."/>
            <person name="Himmelbauer H."/>
            <person name="Ogata H."/>
            <person name="Bratbak G."/>
            <person name="Claverie J.M."/>
        </authorList>
    </citation>
    <scope>NUCLEOTIDE SEQUENCE [LARGE SCALE GENOMIC DNA]</scope>
    <source>
        <strain evidence="2">CeV-01B</strain>
    </source>
</reference>
<evidence type="ECO:0000313" key="2">
    <source>
        <dbReference type="EMBL" id="ALH23415.1"/>
    </source>
</evidence>
<keyword evidence="3" id="KW-1185">Reference proteome</keyword>
<dbReference type="EMBL" id="KT820662">
    <property type="protein sequence ID" value="ALH23415.1"/>
    <property type="molecule type" value="Genomic_DNA"/>
</dbReference>
<proteinExistence type="predicted"/>
<gene>
    <name evidence="2" type="ORF">ceV_509</name>
</gene>
<evidence type="ECO:0000313" key="3">
    <source>
        <dbReference type="Proteomes" id="UP000203826"/>
    </source>
</evidence>
<feature type="compositionally biased region" description="Basic residues" evidence="1">
    <location>
        <begin position="401"/>
        <end position="442"/>
    </location>
</feature>
<organism evidence="2 3">
    <name type="scientific">Chrysochromulina ericina virus CeV-01B</name>
    <dbReference type="NCBI Taxonomy" id="3070830"/>
    <lineage>
        <taxon>Viruses</taxon>
        <taxon>Varidnaviria</taxon>
        <taxon>Bamfordvirae</taxon>
        <taxon>Nucleocytoviricota</taxon>
        <taxon>Megaviricetes</taxon>
        <taxon>Imitervirales</taxon>
        <taxon>Mesomimiviridae</taxon>
        <taxon>Tethysvirus</taxon>
        <taxon>Tethysvirus raunefjordenense</taxon>
    </lineage>
</organism>
<dbReference type="KEGG" id="vg:26049376"/>
<feature type="region of interest" description="Disordered" evidence="1">
    <location>
        <begin position="395"/>
        <end position="442"/>
    </location>
</feature>